<dbReference type="EMBL" id="CP002628">
    <property type="protein sequence ID" value="AEB06285.1"/>
    <property type="molecule type" value="Genomic_DNA"/>
</dbReference>
<dbReference type="PROSITE" id="PS51071">
    <property type="entry name" value="HTH_RPIR"/>
    <property type="match status" value="1"/>
</dbReference>
<keyword evidence="1" id="KW-0805">Transcription regulation</keyword>
<organism evidence="6 7">
    <name type="scientific">Coriobacterium glomerans (strain ATCC 49209 / DSM 20642 / JCM 10262 / PW2)</name>
    <dbReference type="NCBI Taxonomy" id="700015"/>
    <lineage>
        <taxon>Bacteria</taxon>
        <taxon>Bacillati</taxon>
        <taxon>Actinomycetota</taxon>
        <taxon>Coriobacteriia</taxon>
        <taxon>Coriobacteriales</taxon>
        <taxon>Coriobacteriaceae</taxon>
        <taxon>Coriobacterium</taxon>
    </lineage>
</organism>
<dbReference type="OrthoDB" id="370421at2"/>
<evidence type="ECO:0000259" key="4">
    <source>
        <dbReference type="PROSITE" id="PS51071"/>
    </source>
</evidence>
<dbReference type="Gene3D" id="3.40.50.10490">
    <property type="entry name" value="Glucose-6-phosphate isomerase like protein, domain 1"/>
    <property type="match status" value="1"/>
</dbReference>
<dbReference type="InterPro" id="IPR046348">
    <property type="entry name" value="SIS_dom_sf"/>
</dbReference>
<dbReference type="SUPFAM" id="SSF53697">
    <property type="entry name" value="SIS domain"/>
    <property type="match status" value="1"/>
</dbReference>
<evidence type="ECO:0000259" key="5">
    <source>
        <dbReference type="PROSITE" id="PS51464"/>
    </source>
</evidence>
<name>F2NA99_CORGP</name>
<dbReference type="Gene3D" id="1.10.10.10">
    <property type="entry name" value="Winged helix-like DNA-binding domain superfamily/Winged helix DNA-binding domain"/>
    <property type="match status" value="1"/>
</dbReference>
<feature type="domain" description="SIS" evidence="5">
    <location>
        <begin position="125"/>
        <end position="266"/>
    </location>
</feature>
<dbReference type="SUPFAM" id="SSF46689">
    <property type="entry name" value="Homeodomain-like"/>
    <property type="match status" value="1"/>
</dbReference>
<protein>
    <submittedName>
        <fullName evidence="6">Transcriptional regulator, RpiR family</fullName>
    </submittedName>
</protein>
<evidence type="ECO:0000256" key="3">
    <source>
        <dbReference type="ARBA" id="ARBA00023163"/>
    </source>
</evidence>
<dbReference type="InterPro" id="IPR036388">
    <property type="entry name" value="WH-like_DNA-bd_sf"/>
</dbReference>
<dbReference type="PROSITE" id="PS51464">
    <property type="entry name" value="SIS"/>
    <property type="match status" value="1"/>
</dbReference>
<dbReference type="HOGENOM" id="CLU_055769_2_1_11"/>
<evidence type="ECO:0000256" key="1">
    <source>
        <dbReference type="ARBA" id="ARBA00023015"/>
    </source>
</evidence>
<reference evidence="7" key="1">
    <citation type="journal article" date="2013" name="Stand. Genomic Sci.">
        <title>Complete genome sequence of Coriobacterium glomerans type strain (PW2(T)) from the midgut of Pyrrhocoris apterus L. (red soldier bug).</title>
        <authorList>
            <person name="Stackebrandt E."/>
            <person name="Zeytun A."/>
            <person name="Lapidus A."/>
            <person name="Nolan M."/>
            <person name="Lucas S."/>
            <person name="Hammon N."/>
            <person name="Deshpande S."/>
            <person name="Cheng J.F."/>
            <person name="Tapia R."/>
            <person name="Goodwin L.A."/>
            <person name="Pitluck S."/>
            <person name="Liolios K."/>
            <person name="Pagani I."/>
            <person name="Ivanova N."/>
            <person name="Mavromatis K."/>
            <person name="Mikhailova N."/>
            <person name="Huntemann M."/>
            <person name="Pati A."/>
            <person name="Chen A."/>
            <person name="Palaniappan K."/>
            <person name="Chang Y.J."/>
            <person name="Land M."/>
            <person name="Hauser L."/>
            <person name="Rohde M."/>
            <person name="Pukall R."/>
            <person name="Goker M."/>
            <person name="Detter J.C."/>
            <person name="Woyke T."/>
            <person name="Bristow J."/>
            <person name="Eisen J.A."/>
            <person name="Markowitz V."/>
            <person name="Hugenholtz P."/>
            <person name="Kyrpides N.C."/>
            <person name="Klenk H.P."/>
        </authorList>
    </citation>
    <scope>NUCLEOTIDE SEQUENCE</scope>
    <source>
        <strain evidence="7">ATCC 49209 / DSM 20642 / JCM 10262 / PW2</strain>
    </source>
</reference>
<keyword evidence="3" id="KW-0804">Transcription</keyword>
<dbReference type="eggNOG" id="COG1737">
    <property type="taxonomic scope" value="Bacteria"/>
</dbReference>
<accession>F2NA99</accession>
<dbReference type="InterPro" id="IPR000281">
    <property type="entry name" value="HTH_RpiR"/>
</dbReference>
<evidence type="ECO:0000313" key="6">
    <source>
        <dbReference type="EMBL" id="AEB06285.1"/>
    </source>
</evidence>
<evidence type="ECO:0000256" key="2">
    <source>
        <dbReference type="ARBA" id="ARBA00023125"/>
    </source>
</evidence>
<dbReference type="InterPro" id="IPR001347">
    <property type="entry name" value="SIS_dom"/>
</dbReference>
<dbReference type="AlphaFoldDB" id="F2NA99"/>
<dbReference type="RefSeq" id="WP_013708028.1">
    <property type="nucleotide sequence ID" value="NC_015389.1"/>
</dbReference>
<dbReference type="PANTHER" id="PTHR30514:SF1">
    <property type="entry name" value="HTH-TYPE TRANSCRIPTIONAL REGULATOR HEXR-RELATED"/>
    <property type="match status" value="1"/>
</dbReference>
<dbReference type="InterPro" id="IPR035472">
    <property type="entry name" value="RpiR-like_SIS"/>
</dbReference>
<dbReference type="KEGG" id="cgo:Corgl_0158"/>
<dbReference type="CDD" id="cd05013">
    <property type="entry name" value="SIS_RpiR"/>
    <property type="match status" value="1"/>
</dbReference>
<proteinExistence type="predicted"/>
<dbReference type="InterPro" id="IPR009057">
    <property type="entry name" value="Homeodomain-like_sf"/>
</dbReference>
<gene>
    <name evidence="6" type="ordered locus">Corgl_0158</name>
</gene>
<dbReference type="GO" id="GO:1901135">
    <property type="term" value="P:carbohydrate derivative metabolic process"/>
    <property type="evidence" value="ECO:0007669"/>
    <property type="project" value="InterPro"/>
</dbReference>
<dbReference type="Pfam" id="PF01380">
    <property type="entry name" value="SIS"/>
    <property type="match status" value="1"/>
</dbReference>
<keyword evidence="7" id="KW-1185">Reference proteome</keyword>
<sequence>MLIIEKLKVTEEMSEAEAAIAAYLLEHGRDLKRYSIRDLADSAYASPATVVRLCKKLGLSGFTELKSRLLDELAYFEQKQDEVDANFPFSREDSLMRTANRISQLHMQTVADTMKLLRFGDLQKAIRLLQQSRRVYVFSFGTSLNQAESFLENMLKIGREVVIQSNLNYQIYQAKCMSARDLAIAISYSGETEKILFIAQICHKNHVPLIAISSYGENTLTSYSDCKLTISTKEHLFDNMANFSMHVSINLLLDVLYSGLFLVDYDTNYRHKIDVTKQFEFNRHSQTDALMRGDLWNPERKTC</sequence>
<dbReference type="GO" id="GO:0003700">
    <property type="term" value="F:DNA-binding transcription factor activity"/>
    <property type="evidence" value="ECO:0007669"/>
    <property type="project" value="InterPro"/>
</dbReference>
<keyword evidence="2" id="KW-0238">DNA-binding</keyword>
<evidence type="ECO:0000313" key="7">
    <source>
        <dbReference type="Proteomes" id="UP000006851"/>
    </source>
</evidence>
<dbReference type="GO" id="GO:0003677">
    <property type="term" value="F:DNA binding"/>
    <property type="evidence" value="ECO:0007669"/>
    <property type="project" value="UniProtKB-KW"/>
</dbReference>
<dbReference type="Proteomes" id="UP000006851">
    <property type="component" value="Chromosome"/>
</dbReference>
<feature type="domain" description="HTH rpiR-type" evidence="4">
    <location>
        <begin position="1"/>
        <end position="76"/>
    </location>
</feature>
<dbReference type="PANTHER" id="PTHR30514">
    <property type="entry name" value="GLUCOKINASE"/>
    <property type="match status" value="1"/>
</dbReference>
<dbReference type="STRING" id="700015.Corgl_0158"/>
<dbReference type="Pfam" id="PF01418">
    <property type="entry name" value="HTH_6"/>
    <property type="match status" value="1"/>
</dbReference>
<dbReference type="InterPro" id="IPR047640">
    <property type="entry name" value="RpiR-like"/>
</dbReference>
<dbReference type="GO" id="GO:0097367">
    <property type="term" value="F:carbohydrate derivative binding"/>
    <property type="evidence" value="ECO:0007669"/>
    <property type="project" value="InterPro"/>
</dbReference>